<evidence type="ECO:0000256" key="2">
    <source>
        <dbReference type="ARBA" id="ARBA00022679"/>
    </source>
</evidence>
<dbReference type="InterPro" id="IPR016181">
    <property type="entry name" value="Acyl_CoA_acyltransferase"/>
</dbReference>
<dbReference type="EC" id="2.3.2.6" evidence="4"/>
<comment type="caution">
    <text evidence="5">The sequence shown here is derived from an EMBL/GenBank/DDBJ whole genome shotgun (WGS) entry which is preliminary data.</text>
</comment>
<organism evidence="5 6">
    <name type="scientific">Rubellimicrobium thermophilum DSM 16684</name>
    <dbReference type="NCBI Taxonomy" id="1123069"/>
    <lineage>
        <taxon>Bacteria</taxon>
        <taxon>Pseudomonadati</taxon>
        <taxon>Pseudomonadota</taxon>
        <taxon>Alphaproteobacteria</taxon>
        <taxon>Rhodobacterales</taxon>
        <taxon>Roseobacteraceae</taxon>
        <taxon>Rubellimicrobium</taxon>
    </lineage>
</organism>
<proteinExistence type="inferred from homology"/>
<keyword evidence="2 4" id="KW-0808">Transferase</keyword>
<dbReference type="HAMAP" id="MF_00688">
    <property type="entry name" value="Leu_Phe_trans"/>
    <property type="match status" value="1"/>
</dbReference>
<evidence type="ECO:0000313" key="5">
    <source>
        <dbReference type="EMBL" id="EPX86479.1"/>
    </source>
</evidence>
<comment type="catalytic activity">
    <reaction evidence="4">
        <text>N-terminal L-lysyl-[protein] + L-leucyl-tRNA(Leu) = N-terminal L-leucyl-L-lysyl-[protein] + tRNA(Leu) + H(+)</text>
        <dbReference type="Rhea" id="RHEA:12340"/>
        <dbReference type="Rhea" id="RHEA-COMP:9613"/>
        <dbReference type="Rhea" id="RHEA-COMP:9622"/>
        <dbReference type="Rhea" id="RHEA-COMP:12670"/>
        <dbReference type="Rhea" id="RHEA-COMP:12671"/>
        <dbReference type="ChEBI" id="CHEBI:15378"/>
        <dbReference type="ChEBI" id="CHEBI:65249"/>
        <dbReference type="ChEBI" id="CHEBI:78442"/>
        <dbReference type="ChEBI" id="CHEBI:78494"/>
        <dbReference type="ChEBI" id="CHEBI:133043"/>
        <dbReference type="EC" id="2.3.2.6"/>
    </reaction>
</comment>
<name>S9SJE8_9RHOB</name>
<reference evidence="5 6" key="1">
    <citation type="journal article" date="2013" name="Stand. Genomic Sci.">
        <title>Genome sequence of the reddish-pigmented Rubellimicrobium thermophilum type strain (DSM 16684(T)), a member of the Roseobacter clade.</title>
        <authorList>
            <person name="Fiebig A."/>
            <person name="Riedel T."/>
            <person name="Gronow S."/>
            <person name="Petersen J."/>
            <person name="Klenk H.P."/>
            <person name="Goker M."/>
        </authorList>
    </citation>
    <scope>NUCLEOTIDE SEQUENCE [LARGE SCALE GENOMIC DNA]</scope>
    <source>
        <strain evidence="5 6">DSM 16684</strain>
    </source>
</reference>
<dbReference type="STRING" id="1123069.ruthe_01294"/>
<dbReference type="PANTHER" id="PTHR30098">
    <property type="entry name" value="LEUCYL/PHENYLALANYL-TRNA--PROTEIN TRANSFERASE"/>
    <property type="match status" value="1"/>
</dbReference>
<evidence type="ECO:0000256" key="1">
    <source>
        <dbReference type="ARBA" id="ARBA00022490"/>
    </source>
</evidence>
<evidence type="ECO:0000256" key="4">
    <source>
        <dbReference type="HAMAP-Rule" id="MF_00688"/>
    </source>
</evidence>
<dbReference type="AlphaFoldDB" id="S9SJE8"/>
<dbReference type="Gene3D" id="3.30.70.3550">
    <property type="entry name" value="Leucyl/phenylalanyl-tRNA-protein transferase, N-terminal domain"/>
    <property type="match status" value="1"/>
</dbReference>
<comment type="similarity">
    <text evidence="4">Belongs to the L/F-transferase family.</text>
</comment>
<evidence type="ECO:0000256" key="3">
    <source>
        <dbReference type="ARBA" id="ARBA00023315"/>
    </source>
</evidence>
<keyword evidence="6" id="KW-1185">Reference proteome</keyword>
<dbReference type="FunFam" id="3.40.630.70:FF:000001">
    <property type="entry name" value="Leucyl/phenylalanyl-tRNA--protein transferase"/>
    <property type="match status" value="1"/>
</dbReference>
<dbReference type="InterPro" id="IPR042203">
    <property type="entry name" value="Leu/Phe-tRNA_Trfase_C"/>
</dbReference>
<comment type="function">
    <text evidence="4">Functions in the N-end rule pathway of protein degradation where it conjugates Leu, Phe and, less efficiently, Met from aminoacyl-tRNAs to the N-termini of proteins containing an N-terminal arginine or lysine.</text>
</comment>
<dbReference type="HOGENOM" id="CLU_075045_1_1_5"/>
<sequence>MIPIVKGEDLSSDLLLQAYRVGLFPMAETRDDPDVFWVEPKRRGILPLDGFHLSRSLRRTIRRGRFRISFDQDFAGVIAGCADRSETWISGPIARAYETLHREGHAHSVETWEGDALVGGCYGVAIGGAFFGESMFSRRRDASKVALAALVERLRAGGFVLLDTQFLTPHLASLGGREVPAAEYRQLLARALQVPARWEITARTAEPRHRSGDDPSR</sequence>
<accession>S9SJE8</accession>
<protein>
    <recommendedName>
        <fullName evidence="4">Leucyl/phenylalanyl-tRNA--protein transferase</fullName>
        <ecNumber evidence="4">2.3.2.6</ecNumber>
    </recommendedName>
    <alternativeName>
        <fullName evidence="4">L/F-transferase</fullName>
    </alternativeName>
    <alternativeName>
        <fullName evidence="4">Leucyltransferase</fullName>
    </alternativeName>
    <alternativeName>
        <fullName evidence="4">Phenyalanyltransferase</fullName>
    </alternativeName>
</protein>
<dbReference type="InterPro" id="IPR004616">
    <property type="entry name" value="Leu/Phe-tRNA_Trfase"/>
</dbReference>
<keyword evidence="3 4" id="KW-0012">Acyltransferase</keyword>
<dbReference type="Pfam" id="PF03588">
    <property type="entry name" value="Leu_Phe_trans"/>
    <property type="match status" value="1"/>
</dbReference>
<comment type="catalytic activity">
    <reaction evidence="4">
        <text>N-terminal L-arginyl-[protein] + L-leucyl-tRNA(Leu) = N-terminal L-leucyl-L-arginyl-[protein] + tRNA(Leu) + H(+)</text>
        <dbReference type="Rhea" id="RHEA:50416"/>
        <dbReference type="Rhea" id="RHEA-COMP:9613"/>
        <dbReference type="Rhea" id="RHEA-COMP:9622"/>
        <dbReference type="Rhea" id="RHEA-COMP:12672"/>
        <dbReference type="Rhea" id="RHEA-COMP:12673"/>
        <dbReference type="ChEBI" id="CHEBI:15378"/>
        <dbReference type="ChEBI" id="CHEBI:64719"/>
        <dbReference type="ChEBI" id="CHEBI:78442"/>
        <dbReference type="ChEBI" id="CHEBI:78494"/>
        <dbReference type="ChEBI" id="CHEBI:133044"/>
        <dbReference type="EC" id="2.3.2.6"/>
    </reaction>
</comment>
<dbReference type="InterPro" id="IPR042221">
    <property type="entry name" value="Leu/Phe-tRNA_Trfase_N"/>
</dbReference>
<dbReference type="SUPFAM" id="SSF55729">
    <property type="entry name" value="Acyl-CoA N-acyltransferases (Nat)"/>
    <property type="match status" value="1"/>
</dbReference>
<dbReference type="EMBL" id="AOLV01000010">
    <property type="protein sequence ID" value="EPX86479.1"/>
    <property type="molecule type" value="Genomic_DNA"/>
</dbReference>
<comment type="catalytic activity">
    <reaction evidence="4">
        <text>L-phenylalanyl-tRNA(Phe) + an N-terminal L-alpha-aminoacyl-[protein] = an N-terminal L-phenylalanyl-L-alpha-aminoacyl-[protein] + tRNA(Phe)</text>
        <dbReference type="Rhea" id="RHEA:43632"/>
        <dbReference type="Rhea" id="RHEA-COMP:9668"/>
        <dbReference type="Rhea" id="RHEA-COMP:9699"/>
        <dbReference type="Rhea" id="RHEA-COMP:10636"/>
        <dbReference type="Rhea" id="RHEA-COMP:10637"/>
        <dbReference type="ChEBI" id="CHEBI:78442"/>
        <dbReference type="ChEBI" id="CHEBI:78531"/>
        <dbReference type="ChEBI" id="CHEBI:78597"/>
        <dbReference type="ChEBI" id="CHEBI:83561"/>
        <dbReference type="EC" id="2.3.2.6"/>
    </reaction>
</comment>
<comment type="subcellular location">
    <subcellularLocation>
        <location evidence="4">Cytoplasm</location>
    </subcellularLocation>
</comment>
<dbReference type="PANTHER" id="PTHR30098:SF2">
    <property type="entry name" value="LEUCYL_PHENYLALANYL-TRNA--PROTEIN TRANSFERASE"/>
    <property type="match status" value="1"/>
</dbReference>
<dbReference type="PATRIC" id="fig|1123069.3.peg.1267"/>
<gene>
    <name evidence="4" type="primary">aat</name>
    <name evidence="5" type="ORF">ruthe_01294</name>
</gene>
<keyword evidence="1 4" id="KW-0963">Cytoplasm</keyword>
<dbReference type="GO" id="GO:0030163">
    <property type="term" value="P:protein catabolic process"/>
    <property type="evidence" value="ECO:0007669"/>
    <property type="project" value="UniProtKB-UniRule"/>
</dbReference>
<dbReference type="Gene3D" id="3.40.630.70">
    <property type="entry name" value="Leucyl/phenylalanyl-tRNA-protein transferase, C-terminal domain"/>
    <property type="match status" value="1"/>
</dbReference>
<dbReference type="GO" id="GO:0005737">
    <property type="term" value="C:cytoplasm"/>
    <property type="evidence" value="ECO:0007669"/>
    <property type="project" value="UniProtKB-SubCell"/>
</dbReference>
<dbReference type="NCBIfam" id="TIGR00667">
    <property type="entry name" value="aat"/>
    <property type="match status" value="1"/>
</dbReference>
<evidence type="ECO:0000313" key="6">
    <source>
        <dbReference type="Proteomes" id="UP000015346"/>
    </source>
</evidence>
<dbReference type="GO" id="GO:0008914">
    <property type="term" value="F:leucyl-tRNA--protein transferase activity"/>
    <property type="evidence" value="ECO:0007669"/>
    <property type="project" value="UniProtKB-UniRule"/>
</dbReference>
<dbReference type="Proteomes" id="UP000015346">
    <property type="component" value="Unassembled WGS sequence"/>
</dbReference>